<evidence type="ECO:0000256" key="6">
    <source>
        <dbReference type="RuleBase" id="RU362103"/>
    </source>
</evidence>
<keyword evidence="8" id="KW-0812">Transmembrane</keyword>
<evidence type="ECO:0000256" key="4">
    <source>
        <dbReference type="ARBA" id="ARBA00023098"/>
    </source>
</evidence>
<dbReference type="InterPro" id="IPR016035">
    <property type="entry name" value="Acyl_Trfase/lysoPLipase"/>
</dbReference>
<dbReference type="GO" id="GO:0005829">
    <property type="term" value="C:cytosol"/>
    <property type="evidence" value="ECO:0007669"/>
    <property type="project" value="TreeGrafter"/>
</dbReference>
<keyword evidence="3 5" id="KW-0442">Lipid degradation</keyword>
<dbReference type="PANTHER" id="PTHR10728:SF40">
    <property type="entry name" value="PATATIN FAMILY PROTEIN"/>
    <property type="match status" value="1"/>
</dbReference>
<feature type="compositionally biased region" description="Basic and acidic residues" evidence="7">
    <location>
        <begin position="359"/>
        <end position="436"/>
    </location>
</feature>
<dbReference type="GO" id="GO:0046475">
    <property type="term" value="P:glycerophospholipid catabolic process"/>
    <property type="evidence" value="ECO:0007669"/>
    <property type="project" value="TreeGrafter"/>
</dbReference>
<keyword evidence="2 5" id="KW-0378">Hydrolase</keyword>
<feature type="compositionally biased region" description="Basic and acidic residues" evidence="7">
    <location>
        <begin position="485"/>
        <end position="507"/>
    </location>
</feature>
<evidence type="ECO:0000313" key="10">
    <source>
        <dbReference type="EMBL" id="KAG2181274.1"/>
    </source>
</evidence>
<dbReference type="GO" id="GO:0004622">
    <property type="term" value="F:phosphatidylcholine lysophospholipase activity"/>
    <property type="evidence" value="ECO:0007669"/>
    <property type="project" value="UniProtKB-EC"/>
</dbReference>
<dbReference type="GO" id="GO:0004623">
    <property type="term" value="F:phospholipase A2 activity"/>
    <property type="evidence" value="ECO:0007669"/>
    <property type="project" value="TreeGrafter"/>
</dbReference>
<dbReference type="EC" id="3.1.1.5" evidence="6"/>
<dbReference type="Proteomes" id="UP000654370">
    <property type="component" value="Unassembled WGS sequence"/>
</dbReference>
<dbReference type="InterPro" id="IPR002642">
    <property type="entry name" value="LysoPLipase_cat_dom"/>
</dbReference>
<evidence type="ECO:0000313" key="11">
    <source>
        <dbReference type="Proteomes" id="UP000654370"/>
    </source>
</evidence>
<dbReference type="EMBL" id="JAEPQZ010000005">
    <property type="protein sequence ID" value="KAG2181274.1"/>
    <property type="molecule type" value="Genomic_DNA"/>
</dbReference>
<feature type="region of interest" description="Disordered" evidence="7">
    <location>
        <begin position="485"/>
        <end position="533"/>
    </location>
</feature>
<proteinExistence type="inferred from homology"/>
<gene>
    <name evidence="10" type="ORF">INT43_008857</name>
</gene>
<comment type="similarity">
    <text evidence="1 6">Belongs to the lysophospholipase family.</text>
</comment>
<dbReference type="SMART" id="SM00022">
    <property type="entry name" value="PLAc"/>
    <property type="match status" value="1"/>
</dbReference>
<name>A0A8H7PVC9_MORIS</name>
<dbReference type="Gene3D" id="3.40.1090.10">
    <property type="entry name" value="Cytosolic phospholipase A2 catalytic domain"/>
    <property type="match status" value="1"/>
</dbReference>
<keyword evidence="11" id="KW-1185">Reference proteome</keyword>
<feature type="region of interest" description="Disordered" evidence="7">
    <location>
        <begin position="736"/>
        <end position="757"/>
    </location>
</feature>
<accession>A0A8H7PVC9</accession>
<evidence type="ECO:0000256" key="8">
    <source>
        <dbReference type="SAM" id="Phobius"/>
    </source>
</evidence>
<keyword evidence="4 5" id="KW-0443">Lipid metabolism</keyword>
<organism evidence="10 11">
    <name type="scientific">Mortierella isabellina</name>
    <name type="common">Filamentous fungus</name>
    <name type="synonym">Umbelopsis isabellina</name>
    <dbReference type="NCBI Taxonomy" id="91625"/>
    <lineage>
        <taxon>Eukaryota</taxon>
        <taxon>Fungi</taxon>
        <taxon>Fungi incertae sedis</taxon>
        <taxon>Mucoromycota</taxon>
        <taxon>Mucoromycotina</taxon>
        <taxon>Umbelopsidomycetes</taxon>
        <taxon>Umbelopsidales</taxon>
        <taxon>Umbelopsidaceae</taxon>
        <taxon>Umbelopsis</taxon>
    </lineage>
</organism>
<feature type="domain" description="PLA2c" evidence="9">
    <location>
        <begin position="177"/>
        <end position="916"/>
    </location>
</feature>
<evidence type="ECO:0000256" key="7">
    <source>
        <dbReference type="SAM" id="MobiDB-lite"/>
    </source>
</evidence>
<dbReference type="PROSITE" id="PS51210">
    <property type="entry name" value="PLA2C"/>
    <property type="match status" value="1"/>
</dbReference>
<feature type="region of interest" description="Disordered" evidence="7">
    <location>
        <begin position="357"/>
        <end position="442"/>
    </location>
</feature>
<dbReference type="AlphaFoldDB" id="A0A8H7PVC9"/>
<reference evidence="10" key="1">
    <citation type="submission" date="2020-12" db="EMBL/GenBank/DDBJ databases">
        <title>Metabolic potential, ecology and presence of endohyphal bacteria is reflected in genomic diversity of Mucoromycotina.</title>
        <authorList>
            <person name="Muszewska A."/>
            <person name="Okrasinska A."/>
            <person name="Steczkiewicz K."/>
            <person name="Drgas O."/>
            <person name="Orlowska M."/>
            <person name="Perlinska-Lenart U."/>
            <person name="Aleksandrzak-Piekarczyk T."/>
            <person name="Szatraj K."/>
            <person name="Zielenkiewicz U."/>
            <person name="Pilsyk S."/>
            <person name="Malc E."/>
            <person name="Mieczkowski P."/>
            <person name="Kruszewska J.S."/>
            <person name="Biernat P."/>
            <person name="Pawlowska J."/>
        </authorList>
    </citation>
    <scope>NUCLEOTIDE SEQUENCE</scope>
    <source>
        <strain evidence="10">WA0000067209</strain>
    </source>
</reference>
<sequence length="916" mass="101860">MPAARGPSISTAVLLVLGTATVLSTTYYFSNRRYRRPRKSLDTAIQSSEPLVPVSIPRQHIPLARALGTLTPVVLNESAEISPSTYVQQHMAKNESQVDSLLSFFSSATPHIEWSTPSLPSLDNITGKMSQLYAEFPNQINSLKESYNRFWDMLTMDDFRKMIDEIRETRKDPSIHPEITKDAFVREGNELSKDEKAFVEARKRRMVKKFAKFIGVSEDEVHIDDLPVVGVASSGGGLRAMIGNAGYMKAMEESGVLDCTMYTAAVSGSTWTLVQSLSSLSNGSSEKLYTHMCNSVHTHIANIGHFLGLINSSKYNAEAIMDGIVQRYDQQNGSVNLVDIFGMLLGAILLTNKDPAVVEQRKKKDIEEKRAAEEKKAADSKAKDGDSHKVKDGDSHQVKVGDSHHVKDGDSHKAKDGDSHKVALKEPSKAEESSKESDEDDSNIAVMLPAEEQKISHQQKYLKDGAFPMPIYCVVRHAIKEGHTVTDEAKDAKAEEKKAPENKEDAAIHTNDIAEDDDKTEKSEDLSAQSTSDETDMYQWFEFTPYEVGSEELSAWVPTWAFGRTFKKGNSSNNVPEQNLGSLMGLVFALAFGSAFTATLAHFYEEVRGLLPTTALQKADSTIEQYEESVTSIHPISPACFPNPFYELPATPPKSSSINVRSESIIKSPNLYLMDAGMDNNIPFYPLLRAGRSVDVVLTFDLSADIQRAPHFERAEGWVKRRGILGWPVGAGWPNDDIGSTTELPDGGANNVDQQDDKHVHGSNIVNESEEQKEAKQENKSEVTIKKKKYGLGPCTVFASSASETTMAGKGKNESEDHNGTTVYRDDINPITVIYFPLIGNDGYDPDYDPQENEVTITWNFVYNRENVKKLYGLAEYNWNQNVDQVREVLRGVWERKKALREKRMHPDVTDQFSSP</sequence>
<comment type="catalytic activity">
    <reaction evidence="6">
        <text>a 1-acyl-sn-glycero-3-phosphocholine + H2O = sn-glycerol 3-phosphocholine + a fatty acid + H(+)</text>
        <dbReference type="Rhea" id="RHEA:15177"/>
        <dbReference type="ChEBI" id="CHEBI:15377"/>
        <dbReference type="ChEBI" id="CHEBI:15378"/>
        <dbReference type="ChEBI" id="CHEBI:16870"/>
        <dbReference type="ChEBI" id="CHEBI:28868"/>
        <dbReference type="ChEBI" id="CHEBI:58168"/>
        <dbReference type="EC" id="3.1.1.5"/>
    </reaction>
</comment>
<evidence type="ECO:0000256" key="1">
    <source>
        <dbReference type="ARBA" id="ARBA00008780"/>
    </source>
</evidence>
<dbReference type="PANTHER" id="PTHR10728">
    <property type="entry name" value="CYTOSOLIC PHOSPHOLIPASE A2"/>
    <property type="match status" value="1"/>
</dbReference>
<protein>
    <recommendedName>
        <fullName evidence="6">Lysophospholipase</fullName>
        <ecNumber evidence="6">3.1.1.5</ecNumber>
    </recommendedName>
</protein>
<comment type="caution">
    <text evidence="10">The sequence shown here is derived from an EMBL/GenBank/DDBJ whole genome shotgun (WGS) entry which is preliminary data.</text>
</comment>
<keyword evidence="8" id="KW-1133">Transmembrane helix</keyword>
<dbReference type="SUPFAM" id="SSF52151">
    <property type="entry name" value="FabD/lysophospholipase-like"/>
    <property type="match status" value="2"/>
</dbReference>
<evidence type="ECO:0000256" key="3">
    <source>
        <dbReference type="ARBA" id="ARBA00022963"/>
    </source>
</evidence>
<dbReference type="OrthoDB" id="6121437at2759"/>
<evidence type="ECO:0000256" key="5">
    <source>
        <dbReference type="PROSITE-ProRule" id="PRU00555"/>
    </source>
</evidence>
<evidence type="ECO:0000259" key="9">
    <source>
        <dbReference type="PROSITE" id="PS51210"/>
    </source>
</evidence>
<feature type="transmembrane region" description="Helical" evidence="8">
    <location>
        <begin position="12"/>
        <end position="30"/>
    </location>
</feature>
<keyword evidence="8" id="KW-0472">Membrane</keyword>
<dbReference type="Pfam" id="PF01735">
    <property type="entry name" value="PLA2_B"/>
    <property type="match status" value="2"/>
</dbReference>
<evidence type="ECO:0000256" key="2">
    <source>
        <dbReference type="ARBA" id="ARBA00022801"/>
    </source>
</evidence>